<gene>
    <name evidence="1" type="ORF">E2C01_040789</name>
</gene>
<dbReference type="EMBL" id="VSRR010007521">
    <property type="protein sequence ID" value="MPC47055.1"/>
    <property type="molecule type" value="Genomic_DNA"/>
</dbReference>
<comment type="caution">
    <text evidence="1">The sequence shown here is derived from an EMBL/GenBank/DDBJ whole genome shotgun (WGS) entry which is preliminary data.</text>
</comment>
<dbReference type="AlphaFoldDB" id="A0A5B7FNJ0"/>
<name>A0A5B7FNJ0_PORTR</name>
<accession>A0A5B7FNJ0</accession>
<keyword evidence="2" id="KW-1185">Reference proteome</keyword>
<sequence>MVLSVRQVFGAAGGSGGGCDGGGSGGGGGFIALVCLGLRLYRRLTQRQLLYIKLLMCDCVGVYLGEVCSVRLSAPKHLSLTSPAFIPVPPRPRRPSLSLPILARPHTADTHDFRVNFYTGTQPDRPEGTPASHIIKGAGGLRERGMKQRAVRDMRRV</sequence>
<protein>
    <submittedName>
        <fullName evidence="1">Uncharacterized protein</fullName>
    </submittedName>
</protein>
<organism evidence="1 2">
    <name type="scientific">Portunus trituberculatus</name>
    <name type="common">Swimming crab</name>
    <name type="synonym">Neptunus trituberculatus</name>
    <dbReference type="NCBI Taxonomy" id="210409"/>
    <lineage>
        <taxon>Eukaryota</taxon>
        <taxon>Metazoa</taxon>
        <taxon>Ecdysozoa</taxon>
        <taxon>Arthropoda</taxon>
        <taxon>Crustacea</taxon>
        <taxon>Multicrustacea</taxon>
        <taxon>Malacostraca</taxon>
        <taxon>Eumalacostraca</taxon>
        <taxon>Eucarida</taxon>
        <taxon>Decapoda</taxon>
        <taxon>Pleocyemata</taxon>
        <taxon>Brachyura</taxon>
        <taxon>Eubrachyura</taxon>
        <taxon>Portunoidea</taxon>
        <taxon>Portunidae</taxon>
        <taxon>Portuninae</taxon>
        <taxon>Portunus</taxon>
    </lineage>
</organism>
<evidence type="ECO:0000313" key="1">
    <source>
        <dbReference type="EMBL" id="MPC47055.1"/>
    </source>
</evidence>
<reference evidence="1 2" key="1">
    <citation type="submission" date="2019-05" db="EMBL/GenBank/DDBJ databases">
        <title>Another draft genome of Portunus trituberculatus and its Hox gene families provides insights of decapod evolution.</title>
        <authorList>
            <person name="Jeong J.-H."/>
            <person name="Song I."/>
            <person name="Kim S."/>
            <person name="Choi T."/>
            <person name="Kim D."/>
            <person name="Ryu S."/>
            <person name="Kim W."/>
        </authorList>
    </citation>
    <scope>NUCLEOTIDE SEQUENCE [LARGE SCALE GENOMIC DNA]</scope>
    <source>
        <tissue evidence="1">Muscle</tissue>
    </source>
</reference>
<evidence type="ECO:0000313" key="2">
    <source>
        <dbReference type="Proteomes" id="UP000324222"/>
    </source>
</evidence>
<dbReference type="Proteomes" id="UP000324222">
    <property type="component" value="Unassembled WGS sequence"/>
</dbReference>
<proteinExistence type="predicted"/>
<dbReference type="PROSITE" id="PS51257">
    <property type="entry name" value="PROKAR_LIPOPROTEIN"/>
    <property type="match status" value="1"/>
</dbReference>